<feature type="region of interest" description="Disordered" evidence="1">
    <location>
        <begin position="329"/>
        <end position="357"/>
    </location>
</feature>
<gene>
    <name evidence="2" type="ORF">BESB_076870</name>
</gene>
<proteinExistence type="predicted"/>
<protein>
    <submittedName>
        <fullName evidence="2">Uncharacterized protein</fullName>
    </submittedName>
</protein>
<name>A0A2A9MDK4_BESBE</name>
<keyword evidence="3" id="KW-1185">Reference proteome</keyword>
<feature type="region of interest" description="Disordered" evidence="1">
    <location>
        <begin position="1"/>
        <end position="33"/>
    </location>
</feature>
<feature type="compositionally biased region" description="Low complexity" evidence="1">
    <location>
        <begin position="449"/>
        <end position="474"/>
    </location>
</feature>
<dbReference type="RefSeq" id="XP_029217479.1">
    <property type="nucleotide sequence ID" value="XM_029366048.1"/>
</dbReference>
<feature type="compositionally biased region" description="Basic and acidic residues" evidence="1">
    <location>
        <begin position="910"/>
        <end position="920"/>
    </location>
</feature>
<evidence type="ECO:0000256" key="1">
    <source>
        <dbReference type="SAM" id="MobiDB-lite"/>
    </source>
</evidence>
<evidence type="ECO:0000313" key="3">
    <source>
        <dbReference type="Proteomes" id="UP000224006"/>
    </source>
</evidence>
<dbReference type="Proteomes" id="UP000224006">
    <property type="component" value="Chromosome VII"/>
</dbReference>
<feature type="region of interest" description="Disordered" evidence="1">
    <location>
        <begin position="363"/>
        <end position="382"/>
    </location>
</feature>
<feature type="compositionally biased region" description="Basic and acidic residues" evidence="1">
    <location>
        <begin position="8"/>
        <end position="26"/>
    </location>
</feature>
<feature type="region of interest" description="Disordered" evidence="1">
    <location>
        <begin position="1059"/>
        <end position="1106"/>
    </location>
</feature>
<organism evidence="2 3">
    <name type="scientific">Besnoitia besnoiti</name>
    <name type="common">Apicomplexan protozoan</name>
    <dbReference type="NCBI Taxonomy" id="94643"/>
    <lineage>
        <taxon>Eukaryota</taxon>
        <taxon>Sar</taxon>
        <taxon>Alveolata</taxon>
        <taxon>Apicomplexa</taxon>
        <taxon>Conoidasida</taxon>
        <taxon>Coccidia</taxon>
        <taxon>Eucoccidiorida</taxon>
        <taxon>Eimeriorina</taxon>
        <taxon>Sarcocystidae</taxon>
        <taxon>Besnoitia</taxon>
    </lineage>
</organism>
<feature type="region of interest" description="Disordered" evidence="1">
    <location>
        <begin position="115"/>
        <end position="139"/>
    </location>
</feature>
<dbReference type="AlphaFoldDB" id="A0A2A9MDK4"/>
<evidence type="ECO:0000313" key="2">
    <source>
        <dbReference type="EMBL" id="PFH33470.1"/>
    </source>
</evidence>
<feature type="compositionally biased region" description="Low complexity" evidence="1">
    <location>
        <begin position="429"/>
        <end position="438"/>
    </location>
</feature>
<comment type="caution">
    <text evidence="2">The sequence shown here is derived from an EMBL/GenBank/DDBJ whole genome shotgun (WGS) entry which is preliminary data.</text>
</comment>
<feature type="compositionally biased region" description="Low complexity" evidence="1">
    <location>
        <begin position="363"/>
        <end position="381"/>
    </location>
</feature>
<feature type="region of interest" description="Disordered" evidence="1">
    <location>
        <begin position="396"/>
        <end position="474"/>
    </location>
</feature>
<dbReference type="EMBL" id="NWUJ01000008">
    <property type="protein sequence ID" value="PFH33470.1"/>
    <property type="molecule type" value="Genomic_DNA"/>
</dbReference>
<feature type="region of interest" description="Disordered" evidence="1">
    <location>
        <begin position="727"/>
        <end position="755"/>
    </location>
</feature>
<feature type="compositionally biased region" description="Low complexity" evidence="1">
    <location>
        <begin position="1059"/>
        <end position="1075"/>
    </location>
</feature>
<accession>A0A2A9MDK4</accession>
<dbReference type="VEuPathDB" id="ToxoDB:BESB_076870"/>
<feature type="compositionally biased region" description="Basic and acidic residues" evidence="1">
    <location>
        <begin position="121"/>
        <end position="139"/>
    </location>
</feature>
<reference evidence="2 3" key="1">
    <citation type="submission" date="2017-09" db="EMBL/GenBank/DDBJ databases">
        <title>Genome sequencing of Besnoitia besnoiti strain Bb-Ger1.</title>
        <authorList>
            <person name="Schares G."/>
            <person name="Venepally P."/>
            <person name="Lorenzi H.A."/>
        </authorList>
    </citation>
    <scope>NUCLEOTIDE SEQUENCE [LARGE SCALE GENOMIC DNA]</scope>
    <source>
        <strain evidence="2 3">Bb-Ger1</strain>
    </source>
</reference>
<feature type="region of interest" description="Disordered" evidence="1">
    <location>
        <begin position="910"/>
        <end position="966"/>
    </location>
</feature>
<sequence>MPPVSSRLPEERGADRATRRQIERGPSRLPFPPQCLYSSAEGAETSTGGAVWWRSLPSLVLIVLHLLLLAPLSLCLGLHTLERKCRERLRGCPPHLGCLSTGLCRAASRSLSSFSYRGGRRRGEEEKLETTETETKQEGARQARLDSLHVFVVLRSDELLLLCRGRCISASPLSPLFSSFFDCDSADSLSATEAPPSCHCSACGSSAAPPSSLLRARQRRFASASSPHAAASPPSTFASTSASTPNPSCSRSSSFASFFLSSRSLSQEETGEGPAEELLLPSVVSAFESGVHFLSLFDAAGICLREPILSRLLCLLAADKRWRLAPLPAQSASGASSSLPRSSSSSPPEPSFAAQSSFSPRLSLSGAESSAPSPLSSASPGCVSASTSEAAPVEACRCSSPRRRARERGGGGHAAHAFGGRIRSRRRSFSPSPCRAAAGSCEGHDCKSGRSASSPSSDSTVAPSSARLSPAPSSFSSLSPAASYPWLPRASAAHPTSGVSLSPRLAAECDAKHPQEGGAACATWRVGPADPQEAIGLYSESAVSGAPAACHVPLTLLLSRRYAREDADAGETQEEAVPGDRGRGRVQEMFVRILCGCCAHEDLLRRVEPQASARGSVSSQASTGVVAIPPVALERVSAGPCARADEAVERSASAASCNLSSLCAASAPLSDSSPCPASRRRSYGGASFCAEREAESLAHSRIHVRKKTRKARSEAVEAALFRPQNVRSGDDRLPARDRDVSGGAPKRHAPTTEPTYRLPSKAVIQQPELYRHLACGGPIFPPPLCVFLLRPSAQDLLCAFAEAAAARWTRVAGCERLSRCQVSNAFLNLHAPAARSAEGQGGESGAAAEKRNLFDRSHSLRRFFLPAWMAYVKSPAFRVLLAALPQQVSRFFLWLRRVFCRREAARLEARRKAEGEDGSRGEVQSPLRELESGSRLCQPHTARPRLRASSAGGACAPEASPPETESFRASVGAFEKNLRAPPSSASWRRARASPSVGQLARLLLRALARRLVSLLAPFDYLPPFGLCGVPPIVLADAELCWPQVGAGAPYFCENATQPLARQSPSQPSSSPSLASEDSRRRHFVRGSSCAPNTEDREGGGGSAGAASDFCREAQRDVLARSDWGGASARSAETEGEQTKEAEMAYLRLETTLARKIQRDFRACLDDFLSRDLRFGR</sequence>
<feature type="region of interest" description="Disordered" evidence="1">
    <location>
        <begin position="225"/>
        <end position="246"/>
    </location>
</feature>
<dbReference type="OrthoDB" id="10474015at2759"/>
<feature type="compositionally biased region" description="Basic and acidic residues" evidence="1">
    <location>
        <begin position="728"/>
        <end position="740"/>
    </location>
</feature>
<dbReference type="GeneID" id="40312613"/>
<dbReference type="KEGG" id="bbes:BESB_076870"/>